<comment type="caution">
    <text evidence="1">The sequence shown here is derived from an EMBL/GenBank/DDBJ whole genome shotgun (WGS) entry which is preliminary data.</text>
</comment>
<gene>
    <name evidence="1" type="ORF">RBEAN4_1536</name>
</gene>
<sequence length="38" mass="4234">MSSCGGIASVDHSSPVHPVIYELEPVKNTLVFFIIFWI</sequence>
<evidence type="ECO:0000313" key="1">
    <source>
        <dbReference type="EMBL" id="KJV90530.1"/>
    </source>
</evidence>
<accession>A0A0F3QD54</accession>
<organism evidence="1 2">
    <name type="scientific">Rickettsia bellii str. RML An4</name>
    <dbReference type="NCBI Taxonomy" id="1359193"/>
    <lineage>
        <taxon>Bacteria</taxon>
        <taxon>Pseudomonadati</taxon>
        <taxon>Pseudomonadota</taxon>
        <taxon>Alphaproteobacteria</taxon>
        <taxon>Rickettsiales</taxon>
        <taxon>Rickettsiaceae</taxon>
        <taxon>Rickettsieae</taxon>
        <taxon>Rickettsia</taxon>
        <taxon>belli group</taxon>
    </lineage>
</organism>
<dbReference type="Proteomes" id="UP000033661">
    <property type="component" value="Unassembled WGS sequence"/>
</dbReference>
<evidence type="ECO:0000313" key="2">
    <source>
        <dbReference type="Proteomes" id="UP000033661"/>
    </source>
</evidence>
<dbReference type="PATRIC" id="fig|1359193.3.peg.1491"/>
<protein>
    <submittedName>
        <fullName evidence="1">Uncharacterized protein</fullName>
    </submittedName>
</protein>
<dbReference type="AlphaFoldDB" id="A0A0F3QD54"/>
<dbReference type="EMBL" id="LAOI01000001">
    <property type="protein sequence ID" value="KJV90530.1"/>
    <property type="molecule type" value="Genomic_DNA"/>
</dbReference>
<proteinExistence type="predicted"/>
<keyword evidence="2" id="KW-1185">Reference proteome</keyword>
<reference evidence="1 2" key="1">
    <citation type="submission" date="2015-02" db="EMBL/GenBank/DDBJ databases">
        <title>Genome Sequencing of Rickettsiales.</title>
        <authorList>
            <person name="Daugherty S.C."/>
            <person name="Su Q."/>
            <person name="Abolude K."/>
            <person name="Beier-Sexton M."/>
            <person name="Carlyon J.A."/>
            <person name="Carter R."/>
            <person name="Day N.P."/>
            <person name="Dumler S.J."/>
            <person name="Dyachenko V."/>
            <person name="Godinez A."/>
            <person name="Kurtti T.J."/>
            <person name="Lichay M."/>
            <person name="Mullins K.E."/>
            <person name="Ott S."/>
            <person name="Pappas-Brown V."/>
            <person name="Paris D.H."/>
            <person name="Patel P."/>
            <person name="Richards A.L."/>
            <person name="Sadzewicz L."/>
            <person name="Sears K."/>
            <person name="Seidman D."/>
            <person name="Sengamalay N."/>
            <person name="Stenos J."/>
            <person name="Tallon L.J."/>
            <person name="Vincent G."/>
            <person name="Fraser C.M."/>
            <person name="Munderloh U."/>
            <person name="Dunning-Hotopp J.C."/>
        </authorList>
    </citation>
    <scope>NUCLEOTIDE SEQUENCE [LARGE SCALE GENOMIC DNA]</scope>
    <source>
        <strain evidence="1 2">RML An4</strain>
    </source>
</reference>
<name>A0A0F3QD54_RICBE</name>